<keyword evidence="1" id="KW-0378">Hydrolase</keyword>
<evidence type="ECO:0000313" key="3">
    <source>
        <dbReference type="EMBL" id="GII56236.1"/>
    </source>
</evidence>
<dbReference type="RefSeq" id="WP_203946389.1">
    <property type="nucleotide sequence ID" value="NZ_BOOR01000034.1"/>
</dbReference>
<feature type="domain" description="CN hydrolase" evidence="2">
    <location>
        <begin position="5"/>
        <end position="232"/>
    </location>
</feature>
<keyword evidence="3" id="KW-0808">Transferase</keyword>
<dbReference type="GO" id="GO:0033388">
    <property type="term" value="P:putrescine biosynthetic process from arginine"/>
    <property type="evidence" value="ECO:0007669"/>
    <property type="project" value="TreeGrafter"/>
</dbReference>
<dbReference type="InterPro" id="IPR050345">
    <property type="entry name" value="Aliph_Amidase/BUP"/>
</dbReference>
<evidence type="ECO:0000259" key="2">
    <source>
        <dbReference type="PROSITE" id="PS50263"/>
    </source>
</evidence>
<dbReference type="CDD" id="cd07197">
    <property type="entry name" value="nitrilase"/>
    <property type="match status" value="1"/>
</dbReference>
<dbReference type="SUPFAM" id="SSF56317">
    <property type="entry name" value="Carbon-nitrogen hydrolase"/>
    <property type="match status" value="1"/>
</dbReference>
<dbReference type="InterPro" id="IPR003010">
    <property type="entry name" value="C-N_Hydrolase"/>
</dbReference>
<dbReference type="Proteomes" id="UP000605992">
    <property type="component" value="Unassembled WGS sequence"/>
</dbReference>
<dbReference type="EMBL" id="BOOR01000034">
    <property type="protein sequence ID" value="GII56236.1"/>
    <property type="molecule type" value="Genomic_DNA"/>
</dbReference>
<dbReference type="AlphaFoldDB" id="A0A8J3V7A3"/>
<dbReference type="GO" id="GO:0050126">
    <property type="term" value="F:N-carbamoylputrescine amidase activity"/>
    <property type="evidence" value="ECO:0007669"/>
    <property type="project" value="TreeGrafter"/>
</dbReference>
<dbReference type="InterPro" id="IPR036526">
    <property type="entry name" value="C-N_Hydrolase_sf"/>
</dbReference>
<name>A0A8J3V7A3_9ACTN</name>
<keyword evidence="4" id="KW-1185">Reference proteome</keyword>
<proteinExistence type="predicted"/>
<keyword evidence="3" id="KW-0012">Acyltransferase</keyword>
<reference evidence="3" key="1">
    <citation type="submission" date="2021-01" db="EMBL/GenBank/DDBJ databases">
        <title>Whole genome shotgun sequence of Planotetraspora thailandica NBRC 104271.</title>
        <authorList>
            <person name="Komaki H."/>
            <person name="Tamura T."/>
        </authorList>
    </citation>
    <scope>NUCLEOTIDE SEQUENCE</scope>
    <source>
        <strain evidence="3">NBRC 104271</strain>
    </source>
</reference>
<dbReference type="PANTHER" id="PTHR43674">
    <property type="entry name" value="NITRILASE C965.09-RELATED"/>
    <property type="match status" value="1"/>
</dbReference>
<evidence type="ECO:0000256" key="1">
    <source>
        <dbReference type="ARBA" id="ARBA00022801"/>
    </source>
</evidence>
<protein>
    <submittedName>
        <fullName evidence="3">Apolipoprotein acyltransferase</fullName>
    </submittedName>
</protein>
<sequence>MSRALPLALVQEPPTSDVDGFADAVHARLASLPQTRLIAYPELHVCGADDVEAMAEPLDGPRGKRLAELAGDLGIWLLPGTVVERGDDGAIYNTAVAYSPEGRLAASYRKMFPWRPYEPYAPGDRFVVFDIPEAGRLGFAVCYDAWFPEAARHLAWMGAEIIVNPVKTTTCDRAQELVLARANAIVNQVFVLSVNAAGPQGAGESMIVDPEGRVRAAVSHSGTAVLTDVIDLDDVARVRRYGTAGLNRMWSQFLPGDTPIDLPLYEGRLHPDRWRPGTPQ</sequence>
<dbReference type="PANTHER" id="PTHR43674:SF15">
    <property type="entry name" value="FORMAMIDASE"/>
    <property type="match status" value="1"/>
</dbReference>
<comment type="caution">
    <text evidence="3">The sequence shown here is derived from an EMBL/GenBank/DDBJ whole genome shotgun (WGS) entry which is preliminary data.</text>
</comment>
<dbReference type="Pfam" id="PF00795">
    <property type="entry name" value="CN_hydrolase"/>
    <property type="match status" value="1"/>
</dbReference>
<dbReference type="Gene3D" id="3.60.110.10">
    <property type="entry name" value="Carbon-nitrogen hydrolase"/>
    <property type="match status" value="1"/>
</dbReference>
<dbReference type="PROSITE" id="PS50263">
    <property type="entry name" value="CN_HYDROLASE"/>
    <property type="match status" value="1"/>
</dbReference>
<organism evidence="3 4">
    <name type="scientific">Planotetraspora thailandica</name>
    <dbReference type="NCBI Taxonomy" id="487172"/>
    <lineage>
        <taxon>Bacteria</taxon>
        <taxon>Bacillati</taxon>
        <taxon>Actinomycetota</taxon>
        <taxon>Actinomycetes</taxon>
        <taxon>Streptosporangiales</taxon>
        <taxon>Streptosporangiaceae</taxon>
        <taxon>Planotetraspora</taxon>
    </lineage>
</organism>
<accession>A0A8J3V7A3</accession>
<dbReference type="GO" id="GO:0016746">
    <property type="term" value="F:acyltransferase activity"/>
    <property type="evidence" value="ECO:0007669"/>
    <property type="project" value="UniProtKB-KW"/>
</dbReference>
<evidence type="ECO:0000313" key="4">
    <source>
        <dbReference type="Proteomes" id="UP000605992"/>
    </source>
</evidence>
<gene>
    <name evidence="3" type="primary">aguB</name>
    <name evidence="3" type="ORF">Pth03_46250</name>
</gene>